<dbReference type="RefSeq" id="XP_001015143.2">
    <property type="nucleotide sequence ID" value="XM_001015143.2"/>
</dbReference>
<dbReference type="HOGENOM" id="CLU_545761_0_0_1"/>
<dbReference type="SUPFAM" id="SSF47473">
    <property type="entry name" value="EF-hand"/>
    <property type="match status" value="1"/>
</dbReference>
<organism evidence="3 4">
    <name type="scientific">Tetrahymena thermophila (strain SB210)</name>
    <dbReference type="NCBI Taxonomy" id="312017"/>
    <lineage>
        <taxon>Eukaryota</taxon>
        <taxon>Sar</taxon>
        <taxon>Alveolata</taxon>
        <taxon>Ciliophora</taxon>
        <taxon>Intramacronucleata</taxon>
        <taxon>Oligohymenophorea</taxon>
        <taxon>Hymenostomatida</taxon>
        <taxon>Tetrahymenina</taxon>
        <taxon>Tetrahymenidae</taxon>
        <taxon>Tetrahymena</taxon>
    </lineage>
</organism>
<keyword evidence="2" id="KW-0812">Transmembrane</keyword>
<protein>
    <submittedName>
        <fullName evidence="3">EF hand protein</fullName>
    </submittedName>
</protein>
<sequence>MNQQQDQYQQQIQQQQENGIITKQRYLDLFAMIFIVVILIVSGILIFISTEKTYIVAEEVKSISIENQAEDLKYAQDFYNRVQILLKQKHVQEKINKDLKSYSQLFFEIYDLNGDGLVEQDEFNQFEQQQLQMNKQDFIKFIKKNPKKLLFQFLEATKKEKSLDLKKVLTFANPKELINKDEENQLNKQTNYQFFSKLTKKQEKYELFTDWLFNILDEDQNNKLDLKELGSDLQLNYKKYTSITREQWKQITKKVQQILVSQQDNNQKALRNVNKKNQEFQNDYYNIIQNKNIYNQNFNIFFEVLNKINLL</sequence>
<dbReference type="Proteomes" id="UP000009168">
    <property type="component" value="Unassembled WGS sequence"/>
</dbReference>
<dbReference type="InterPro" id="IPR018247">
    <property type="entry name" value="EF_Hand_1_Ca_BS"/>
</dbReference>
<reference evidence="4" key="1">
    <citation type="journal article" date="2006" name="PLoS Biol.">
        <title>Macronuclear genome sequence of the ciliate Tetrahymena thermophila, a model eukaryote.</title>
        <authorList>
            <person name="Eisen J.A."/>
            <person name="Coyne R.S."/>
            <person name="Wu M."/>
            <person name="Wu D."/>
            <person name="Thiagarajan M."/>
            <person name="Wortman J.R."/>
            <person name="Badger J.H."/>
            <person name="Ren Q."/>
            <person name="Amedeo P."/>
            <person name="Jones K.M."/>
            <person name="Tallon L.J."/>
            <person name="Delcher A.L."/>
            <person name="Salzberg S.L."/>
            <person name="Silva J.C."/>
            <person name="Haas B.J."/>
            <person name="Majoros W.H."/>
            <person name="Farzad M."/>
            <person name="Carlton J.M."/>
            <person name="Smith R.K. Jr."/>
            <person name="Garg J."/>
            <person name="Pearlman R.E."/>
            <person name="Karrer K.M."/>
            <person name="Sun L."/>
            <person name="Manning G."/>
            <person name="Elde N.C."/>
            <person name="Turkewitz A.P."/>
            <person name="Asai D.J."/>
            <person name="Wilkes D.E."/>
            <person name="Wang Y."/>
            <person name="Cai H."/>
            <person name="Collins K."/>
            <person name="Stewart B.A."/>
            <person name="Lee S.R."/>
            <person name="Wilamowska K."/>
            <person name="Weinberg Z."/>
            <person name="Ruzzo W.L."/>
            <person name="Wloga D."/>
            <person name="Gaertig J."/>
            <person name="Frankel J."/>
            <person name="Tsao C.-C."/>
            <person name="Gorovsky M.A."/>
            <person name="Keeling P.J."/>
            <person name="Waller R.F."/>
            <person name="Patron N.J."/>
            <person name="Cherry J.M."/>
            <person name="Stover N.A."/>
            <person name="Krieger C.J."/>
            <person name="del Toro C."/>
            <person name="Ryder H.F."/>
            <person name="Williamson S.C."/>
            <person name="Barbeau R.A."/>
            <person name="Hamilton E.P."/>
            <person name="Orias E."/>
        </authorList>
    </citation>
    <scope>NUCLEOTIDE SEQUENCE [LARGE SCALE GENOMIC DNA]</scope>
    <source>
        <strain evidence="4">SB210</strain>
    </source>
</reference>
<name>Q23EF9_TETTS</name>
<dbReference type="GeneID" id="7824990"/>
<dbReference type="InParanoid" id="Q23EF9"/>
<feature type="transmembrane region" description="Helical" evidence="2">
    <location>
        <begin position="26"/>
        <end position="48"/>
    </location>
</feature>
<dbReference type="PROSITE" id="PS00018">
    <property type="entry name" value="EF_HAND_1"/>
    <property type="match status" value="2"/>
</dbReference>
<dbReference type="EMBL" id="GG662710">
    <property type="protein sequence ID" value="EAR94898.2"/>
    <property type="molecule type" value="Genomic_DNA"/>
</dbReference>
<evidence type="ECO:0000256" key="1">
    <source>
        <dbReference type="ARBA" id="ARBA00022837"/>
    </source>
</evidence>
<dbReference type="Gene3D" id="1.10.238.10">
    <property type="entry name" value="EF-hand"/>
    <property type="match status" value="1"/>
</dbReference>
<dbReference type="AlphaFoldDB" id="Q23EF9"/>
<dbReference type="InterPro" id="IPR011992">
    <property type="entry name" value="EF-hand-dom_pair"/>
</dbReference>
<proteinExistence type="predicted"/>
<gene>
    <name evidence="3" type="ORF">TTHERM_01028810</name>
</gene>
<keyword evidence="2" id="KW-0472">Membrane</keyword>
<accession>Q23EF9</accession>
<evidence type="ECO:0000256" key="2">
    <source>
        <dbReference type="SAM" id="Phobius"/>
    </source>
</evidence>
<dbReference type="KEGG" id="tet:TTHERM_01028810"/>
<keyword evidence="2" id="KW-1133">Transmembrane helix</keyword>
<keyword evidence="1" id="KW-0106">Calcium</keyword>
<evidence type="ECO:0000313" key="4">
    <source>
        <dbReference type="Proteomes" id="UP000009168"/>
    </source>
</evidence>
<evidence type="ECO:0000313" key="3">
    <source>
        <dbReference type="EMBL" id="EAR94898.2"/>
    </source>
</evidence>
<keyword evidence="4" id="KW-1185">Reference proteome</keyword>